<accession>A0A4Q2T0B0</accession>
<dbReference type="AlphaFoldDB" id="A0A4Q2T0B0"/>
<gene>
    <name evidence="6" type="ORF">EUU22_11980</name>
</gene>
<name>A0A4Q2T0B0_9HYPH</name>
<proteinExistence type="inferred from homology"/>
<evidence type="ECO:0000256" key="3">
    <source>
        <dbReference type="ARBA" id="ARBA00023125"/>
    </source>
</evidence>
<evidence type="ECO:0000313" key="6">
    <source>
        <dbReference type="EMBL" id="RYC11782.1"/>
    </source>
</evidence>
<dbReference type="Gene3D" id="3.40.190.290">
    <property type="match status" value="1"/>
</dbReference>
<evidence type="ECO:0000256" key="1">
    <source>
        <dbReference type="ARBA" id="ARBA00009437"/>
    </source>
</evidence>
<dbReference type="InterPro" id="IPR005119">
    <property type="entry name" value="LysR_subst-bd"/>
</dbReference>
<dbReference type="GO" id="GO:0043565">
    <property type="term" value="F:sequence-specific DNA binding"/>
    <property type="evidence" value="ECO:0007669"/>
    <property type="project" value="TreeGrafter"/>
</dbReference>
<dbReference type="PROSITE" id="PS50931">
    <property type="entry name" value="HTH_LYSR"/>
    <property type="match status" value="1"/>
</dbReference>
<dbReference type="PANTHER" id="PTHR30537">
    <property type="entry name" value="HTH-TYPE TRANSCRIPTIONAL REGULATOR"/>
    <property type="match status" value="1"/>
</dbReference>
<dbReference type="SUPFAM" id="SSF46785">
    <property type="entry name" value="Winged helix' DNA-binding domain"/>
    <property type="match status" value="1"/>
</dbReference>
<dbReference type="Pfam" id="PF00126">
    <property type="entry name" value="HTH_1"/>
    <property type="match status" value="1"/>
</dbReference>
<keyword evidence="3" id="KW-0238">DNA-binding</keyword>
<dbReference type="PANTHER" id="PTHR30537:SF3">
    <property type="entry name" value="TRANSCRIPTIONAL REGULATORY PROTEIN"/>
    <property type="match status" value="1"/>
</dbReference>
<comment type="caution">
    <text evidence="6">The sequence shown here is derived from an EMBL/GenBank/DDBJ whole genome shotgun (WGS) entry which is preliminary data.</text>
</comment>
<dbReference type="Proteomes" id="UP000291088">
    <property type="component" value="Unassembled WGS sequence"/>
</dbReference>
<dbReference type="OrthoDB" id="9787460at2"/>
<evidence type="ECO:0000256" key="4">
    <source>
        <dbReference type="ARBA" id="ARBA00023163"/>
    </source>
</evidence>
<dbReference type="Gene3D" id="1.10.10.10">
    <property type="entry name" value="Winged helix-like DNA-binding domain superfamily/Winged helix DNA-binding domain"/>
    <property type="match status" value="1"/>
</dbReference>
<sequence length="296" mass="32042">MNWDDYRIFLVLARAGSLSRAADLLKLDHTTVGRRVAALEADLNVRLVHRLPRSIHLTVEGERLAELGGEAEEALARVARVASGAVADVRGVVRISAPPSLALAVLAPDAAAFRRRHPGIVLSLIGEKAFANLNRLDADIALRLSRPVSPGLVARKLGEVRFSFYAAVTYDRPEAEWDFIGYDDGDDPLPQQAWLQARLGGRAFVMRSNDAASQAAAAASGAGVALLPEYVARADARLVRLPSRLQTPARELWLVVHEDLRRAPRVRAVLDWLVELVRNDPAFGNVSSGPAPAPDA</sequence>
<dbReference type="InterPro" id="IPR058163">
    <property type="entry name" value="LysR-type_TF_proteobact-type"/>
</dbReference>
<dbReference type="InterPro" id="IPR036388">
    <property type="entry name" value="WH-like_DNA-bd_sf"/>
</dbReference>
<feature type="domain" description="HTH lysR-type" evidence="5">
    <location>
        <begin position="1"/>
        <end position="58"/>
    </location>
</feature>
<keyword evidence="7" id="KW-1185">Reference proteome</keyword>
<dbReference type="SUPFAM" id="SSF53850">
    <property type="entry name" value="Periplasmic binding protein-like II"/>
    <property type="match status" value="1"/>
</dbReference>
<dbReference type="GO" id="GO:0003700">
    <property type="term" value="F:DNA-binding transcription factor activity"/>
    <property type="evidence" value="ECO:0007669"/>
    <property type="project" value="InterPro"/>
</dbReference>
<dbReference type="GO" id="GO:0006351">
    <property type="term" value="P:DNA-templated transcription"/>
    <property type="evidence" value="ECO:0007669"/>
    <property type="project" value="TreeGrafter"/>
</dbReference>
<organism evidence="6 7">
    <name type="scientific">Ciceribacter ferrooxidans</name>
    <dbReference type="NCBI Taxonomy" id="2509717"/>
    <lineage>
        <taxon>Bacteria</taxon>
        <taxon>Pseudomonadati</taxon>
        <taxon>Pseudomonadota</taxon>
        <taxon>Alphaproteobacteria</taxon>
        <taxon>Hyphomicrobiales</taxon>
        <taxon>Rhizobiaceae</taxon>
        <taxon>Ciceribacter</taxon>
    </lineage>
</organism>
<evidence type="ECO:0000313" key="7">
    <source>
        <dbReference type="Proteomes" id="UP000291088"/>
    </source>
</evidence>
<evidence type="ECO:0000259" key="5">
    <source>
        <dbReference type="PROSITE" id="PS50931"/>
    </source>
</evidence>
<dbReference type="InterPro" id="IPR000847">
    <property type="entry name" value="LysR_HTH_N"/>
</dbReference>
<keyword evidence="2" id="KW-0805">Transcription regulation</keyword>
<dbReference type="InterPro" id="IPR036390">
    <property type="entry name" value="WH_DNA-bd_sf"/>
</dbReference>
<comment type="similarity">
    <text evidence="1">Belongs to the LysR transcriptional regulatory family.</text>
</comment>
<dbReference type="RefSeq" id="WP_129332218.1">
    <property type="nucleotide sequence ID" value="NZ_SDVB01000238.1"/>
</dbReference>
<protein>
    <submittedName>
        <fullName evidence="6">LysR family transcriptional regulator</fullName>
    </submittedName>
</protein>
<evidence type="ECO:0000256" key="2">
    <source>
        <dbReference type="ARBA" id="ARBA00023015"/>
    </source>
</evidence>
<dbReference type="EMBL" id="SDVB01000238">
    <property type="protein sequence ID" value="RYC11782.1"/>
    <property type="molecule type" value="Genomic_DNA"/>
</dbReference>
<dbReference type="Pfam" id="PF03466">
    <property type="entry name" value="LysR_substrate"/>
    <property type="match status" value="1"/>
</dbReference>
<reference evidence="6 7" key="1">
    <citation type="submission" date="2019-01" db="EMBL/GenBank/DDBJ databases">
        <authorList>
            <person name="Deng T."/>
        </authorList>
    </citation>
    <scope>NUCLEOTIDE SEQUENCE [LARGE SCALE GENOMIC DNA]</scope>
    <source>
        <strain evidence="6 7">F8825</strain>
    </source>
</reference>
<keyword evidence="4" id="KW-0804">Transcription</keyword>